<dbReference type="PANTHER" id="PTHR46009">
    <property type="entry name" value="VACUOLAR PROTEIN SORTING-ASSOCIATED PROTEIN VTA1 HOMOLOG"/>
    <property type="match status" value="1"/>
</dbReference>
<sequence>MAADIPASLKSADIGRFASKAAQVERAKPIIAYWCNYWIVHQIIGKGLHTSDEESLQYTTTLMDKLEQVKSEYAENDAVTDNVAGQAYVEQFGLEVFNRADNAVRANKATKQTADTFQAAATFLDLCQIWGELDAEIASKIKFAKYHAVRIAKAIKFGEDPNLSNPVSETEVVDQSPAILDPNDPDVKALQASDVQPPLRSKQPSVEEFPDDSDRIERRLAQQSILDESLHPSRSSSVPPQISRVAAPRSFPAPKITPSSISQLSAPELPSAPADFVPISPASNLPGSMMMPPPGARPTVMTQNTFQSFPTPISQPPSASNIPPSAVYYGQQNKEMQPLASKSLPHGPASTAKYPPVAPSAASNRKVNDESILSAQKHARWAVSALTFDDVDTAIKELKNALRYLEPK</sequence>
<evidence type="ECO:0008006" key="14">
    <source>
        <dbReference type="Google" id="ProtNLM"/>
    </source>
</evidence>
<evidence type="ECO:0000256" key="9">
    <source>
        <dbReference type="SAM" id="MobiDB-lite"/>
    </source>
</evidence>
<dbReference type="Gene3D" id="1.20.5.420">
    <property type="entry name" value="Immunoglobulin FC, subunit C"/>
    <property type="match status" value="1"/>
</dbReference>
<gene>
    <name evidence="12" type="ORF">Egran_03519</name>
</gene>
<dbReference type="GO" id="GO:0032511">
    <property type="term" value="P:late endosome to vacuole transport via multivesicular body sorting pathway"/>
    <property type="evidence" value="ECO:0007669"/>
    <property type="project" value="InterPro"/>
</dbReference>
<reference evidence="12 13" key="1">
    <citation type="journal article" date="2015" name="Environ. Microbiol.">
        <title>Metagenome sequence of Elaphomyces granulatus from sporocarp tissue reveals Ascomycota ectomycorrhizal fingerprints of genome expansion and a Proteobacteria-rich microbiome.</title>
        <authorList>
            <person name="Quandt C.A."/>
            <person name="Kohler A."/>
            <person name="Hesse C.N."/>
            <person name="Sharpton T.J."/>
            <person name="Martin F."/>
            <person name="Spatafora J.W."/>
        </authorList>
    </citation>
    <scope>NUCLEOTIDE SEQUENCE [LARGE SCALE GENOMIC DNA]</scope>
    <source>
        <strain evidence="12 13">OSC145934</strain>
    </source>
</reference>
<keyword evidence="13" id="KW-1185">Reference proteome</keyword>
<evidence type="ECO:0000256" key="1">
    <source>
        <dbReference type="ARBA" id="ARBA00004481"/>
    </source>
</evidence>
<evidence type="ECO:0000256" key="3">
    <source>
        <dbReference type="ARBA" id="ARBA00007895"/>
    </source>
</evidence>
<dbReference type="AlphaFoldDB" id="A0A232LX28"/>
<name>A0A232LX28_9EURO</name>
<feature type="domain" description="Vta1 C-terminal" evidence="11">
    <location>
        <begin position="370"/>
        <end position="406"/>
    </location>
</feature>
<dbReference type="InterPro" id="IPR041212">
    <property type="entry name" value="Vta1_C"/>
</dbReference>
<feature type="region of interest" description="Disordered" evidence="9">
    <location>
        <begin position="339"/>
        <end position="365"/>
    </location>
</feature>
<comment type="caution">
    <text evidence="12">The sequence shown here is derived from an EMBL/GenBank/DDBJ whole genome shotgun (WGS) entry which is preliminary data.</text>
</comment>
<evidence type="ECO:0000313" key="12">
    <source>
        <dbReference type="EMBL" id="OXV08721.1"/>
    </source>
</evidence>
<dbReference type="OrthoDB" id="391137at2759"/>
<dbReference type="Proteomes" id="UP000243515">
    <property type="component" value="Unassembled WGS sequence"/>
</dbReference>
<accession>A0A232LX28</accession>
<proteinExistence type="inferred from homology"/>
<evidence type="ECO:0000259" key="10">
    <source>
        <dbReference type="Pfam" id="PF04652"/>
    </source>
</evidence>
<comment type="similarity">
    <text evidence="3">Belongs to the VTA1 family.</text>
</comment>
<keyword evidence="6" id="KW-0967">Endosome</keyword>
<protein>
    <recommendedName>
        <fullName evidence="14">Vta1 C-terminal domain-containing protein</fullName>
    </recommendedName>
</protein>
<dbReference type="InterPro" id="IPR023175">
    <property type="entry name" value="Vta1/CALS_N_sf"/>
</dbReference>
<organism evidence="12 13">
    <name type="scientific">Elaphomyces granulatus</name>
    <dbReference type="NCBI Taxonomy" id="519963"/>
    <lineage>
        <taxon>Eukaryota</taxon>
        <taxon>Fungi</taxon>
        <taxon>Dikarya</taxon>
        <taxon>Ascomycota</taxon>
        <taxon>Pezizomycotina</taxon>
        <taxon>Eurotiomycetes</taxon>
        <taxon>Eurotiomycetidae</taxon>
        <taxon>Eurotiales</taxon>
        <taxon>Elaphomycetaceae</taxon>
        <taxon>Elaphomyces</taxon>
    </lineage>
</organism>
<dbReference type="EMBL" id="NPHW01003932">
    <property type="protein sequence ID" value="OXV08721.1"/>
    <property type="molecule type" value="Genomic_DNA"/>
</dbReference>
<feature type="region of interest" description="Disordered" evidence="9">
    <location>
        <begin position="163"/>
        <end position="214"/>
    </location>
</feature>
<feature type="domain" description="Vta1/callose synthase N-terminal" evidence="10">
    <location>
        <begin position="14"/>
        <end position="156"/>
    </location>
</feature>
<evidence type="ECO:0000259" key="11">
    <source>
        <dbReference type="Pfam" id="PF18097"/>
    </source>
</evidence>
<dbReference type="GO" id="GO:0015031">
    <property type="term" value="P:protein transport"/>
    <property type="evidence" value="ECO:0007669"/>
    <property type="project" value="UniProtKB-KW"/>
</dbReference>
<evidence type="ECO:0000313" key="13">
    <source>
        <dbReference type="Proteomes" id="UP000243515"/>
    </source>
</evidence>
<keyword evidence="8" id="KW-0472">Membrane</keyword>
<evidence type="ECO:0000256" key="8">
    <source>
        <dbReference type="ARBA" id="ARBA00023136"/>
    </source>
</evidence>
<dbReference type="Pfam" id="PF04652">
    <property type="entry name" value="Vta1"/>
    <property type="match status" value="1"/>
</dbReference>
<dbReference type="PANTHER" id="PTHR46009:SF1">
    <property type="entry name" value="VACUOLAR PROTEIN SORTING-ASSOCIATED PROTEIN VTA1 HOMOLOG"/>
    <property type="match status" value="1"/>
</dbReference>
<keyword evidence="5" id="KW-0963">Cytoplasm</keyword>
<evidence type="ECO:0000256" key="2">
    <source>
        <dbReference type="ARBA" id="ARBA00004496"/>
    </source>
</evidence>
<dbReference type="Gene3D" id="1.25.40.270">
    <property type="entry name" value="Vacuolar protein sorting-associated protein vta1"/>
    <property type="match status" value="1"/>
</dbReference>
<dbReference type="GO" id="GO:0010008">
    <property type="term" value="C:endosome membrane"/>
    <property type="evidence" value="ECO:0007669"/>
    <property type="project" value="UniProtKB-SubCell"/>
</dbReference>
<evidence type="ECO:0000256" key="7">
    <source>
        <dbReference type="ARBA" id="ARBA00022927"/>
    </source>
</evidence>
<comment type="subcellular location">
    <subcellularLocation>
        <location evidence="2">Cytoplasm</location>
    </subcellularLocation>
    <subcellularLocation>
        <location evidence="1">Endosome membrane</location>
        <topology evidence="1">Peripheral membrane protein</topology>
    </subcellularLocation>
</comment>
<evidence type="ECO:0000256" key="5">
    <source>
        <dbReference type="ARBA" id="ARBA00022490"/>
    </source>
</evidence>
<dbReference type="InterPro" id="IPR044538">
    <property type="entry name" value="Vta1-like"/>
</dbReference>
<dbReference type="GO" id="GO:0005771">
    <property type="term" value="C:multivesicular body"/>
    <property type="evidence" value="ECO:0007669"/>
    <property type="project" value="TreeGrafter"/>
</dbReference>
<keyword evidence="7" id="KW-0653">Protein transport</keyword>
<evidence type="ECO:0000256" key="6">
    <source>
        <dbReference type="ARBA" id="ARBA00022753"/>
    </source>
</evidence>
<dbReference type="Pfam" id="PF18097">
    <property type="entry name" value="Vta1_C"/>
    <property type="match status" value="1"/>
</dbReference>
<keyword evidence="4" id="KW-0813">Transport</keyword>
<dbReference type="InterPro" id="IPR039431">
    <property type="entry name" value="Vta1/CALS_N"/>
</dbReference>
<evidence type="ECO:0000256" key="4">
    <source>
        <dbReference type="ARBA" id="ARBA00022448"/>
    </source>
</evidence>